<sequence>MATHSRTPDPEVEEDFDCPVCQDVLRMPVRTKNCQHVFCRSCLETAVRTRGPRCPLCRGPVEETWRRAADVQQRMRTRKGTCRACGAEKFFSKMQLHYKTCRKYIEEYGANATPPTNIPVQTPVQIPILSPVQTPVQIPILSPVLRPVWTPVLLLCSGCPYTTVPAPSNSGGRAYSCPYCPLVGLTDIALVQHCLRQHSAEAAPTVCPICARMPWGNTGYYSPNLIGHMLRRHCFSYARYM</sequence>
<evidence type="ECO:0000256" key="5">
    <source>
        <dbReference type="ARBA" id="ARBA00022490"/>
    </source>
</evidence>
<dbReference type="InterPro" id="IPR013083">
    <property type="entry name" value="Znf_RING/FYVE/PHD"/>
</dbReference>
<dbReference type="InterPro" id="IPR034734">
    <property type="entry name" value="ZF_C2HC_RNF"/>
</dbReference>
<dbReference type="GO" id="GO:0005737">
    <property type="term" value="C:cytoplasm"/>
    <property type="evidence" value="ECO:0007669"/>
    <property type="project" value="UniProtKB-SubCell"/>
</dbReference>
<gene>
    <name evidence="16" type="ORF">P4O66_008689</name>
</gene>
<dbReference type="SUPFAM" id="SSF57850">
    <property type="entry name" value="RING/U-box"/>
    <property type="match status" value="1"/>
</dbReference>
<comment type="subcellular location">
    <subcellularLocation>
        <location evidence="2">Cytoplasm</location>
    </subcellularLocation>
</comment>
<evidence type="ECO:0000256" key="3">
    <source>
        <dbReference type="ARBA" id="ARBA00004906"/>
    </source>
</evidence>
<keyword evidence="8 14" id="KW-0863">Zinc-finger</keyword>
<evidence type="ECO:0000256" key="4">
    <source>
        <dbReference type="ARBA" id="ARBA00012483"/>
    </source>
</evidence>
<evidence type="ECO:0000256" key="2">
    <source>
        <dbReference type="ARBA" id="ARBA00004496"/>
    </source>
</evidence>
<dbReference type="InterPro" id="IPR017907">
    <property type="entry name" value="Znf_RING_CS"/>
</dbReference>
<name>A0AAD9DZV1_9TELE</name>
<keyword evidence="7" id="KW-0479">Metal-binding</keyword>
<keyword evidence="9" id="KW-0833">Ubl conjugation pathway</keyword>
<protein>
    <recommendedName>
        <fullName evidence="11">E3 ubiquitin-protein ligase RNF166</fullName>
        <ecNumber evidence="4">2.3.2.27</ecNumber>
    </recommendedName>
    <alternativeName>
        <fullName evidence="13">RING finger protein 166</fullName>
    </alternativeName>
    <alternativeName>
        <fullName evidence="12">RING-type E3 ubiquitin transferase RNF166</fullName>
    </alternativeName>
</protein>
<proteinExistence type="predicted"/>
<dbReference type="EMBL" id="JAROKS010000014">
    <property type="protein sequence ID" value="KAK1797312.1"/>
    <property type="molecule type" value="Genomic_DNA"/>
</dbReference>
<dbReference type="EC" id="2.3.2.27" evidence="4"/>
<dbReference type="GO" id="GO:0006511">
    <property type="term" value="P:ubiquitin-dependent protein catabolic process"/>
    <property type="evidence" value="ECO:0007669"/>
    <property type="project" value="TreeGrafter"/>
</dbReference>
<comment type="caution">
    <text evidence="16">The sequence shown here is derived from an EMBL/GenBank/DDBJ whole genome shotgun (WGS) entry which is preliminary data.</text>
</comment>
<dbReference type="Pfam" id="PF05605">
    <property type="entry name" value="zf-Di19"/>
    <property type="match status" value="1"/>
</dbReference>
<dbReference type="PROSITE" id="PS50089">
    <property type="entry name" value="ZF_RING_2"/>
    <property type="match status" value="1"/>
</dbReference>
<organism evidence="16 17">
    <name type="scientific">Electrophorus voltai</name>
    <dbReference type="NCBI Taxonomy" id="2609070"/>
    <lineage>
        <taxon>Eukaryota</taxon>
        <taxon>Metazoa</taxon>
        <taxon>Chordata</taxon>
        <taxon>Craniata</taxon>
        <taxon>Vertebrata</taxon>
        <taxon>Euteleostomi</taxon>
        <taxon>Actinopterygii</taxon>
        <taxon>Neopterygii</taxon>
        <taxon>Teleostei</taxon>
        <taxon>Ostariophysi</taxon>
        <taxon>Gymnotiformes</taxon>
        <taxon>Gymnotoidei</taxon>
        <taxon>Gymnotidae</taxon>
        <taxon>Electrophorus</taxon>
    </lineage>
</organism>
<evidence type="ECO:0000313" key="17">
    <source>
        <dbReference type="Proteomes" id="UP001239994"/>
    </source>
</evidence>
<dbReference type="InterPro" id="IPR001841">
    <property type="entry name" value="Znf_RING"/>
</dbReference>
<feature type="non-terminal residue" evidence="16">
    <location>
        <position position="1"/>
    </location>
</feature>
<dbReference type="Pfam" id="PF13923">
    <property type="entry name" value="zf-C3HC4_2"/>
    <property type="match status" value="1"/>
</dbReference>
<keyword evidence="10" id="KW-0862">Zinc</keyword>
<accession>A0AAD9DZV1</accession>
<dbReference type="PROSITE" id="PS00518">
    <property type="entry name" value="ZF_RING_1"/>
    <property type="match status" value="1"/>
</dbReference>
<dbReference type="GO" id="GO:0008270">
    <property type="term" value="F:zinc ion binding"/>
    <property type="evidence" value="ECO:0007669"/>
    <property type="project" value="UniProtKB-KW"/>
</dbReference>
<keyword evidence="5" id="KW-0963">Cytoplasm</keyword>
<evidence type="ECO:0000259" key="15">
    <source>
        <dbReference type="PROSITE" id="PS50089"/>
    </source>
</evidence>
<evidence type="ECO:0000256" key="7">
    <source>
        <dbReference type="ARBA" id="ARBA00022723"/>
    </source>
</evidence>
<comment type="catalytic activity">
    <reaction evidence="1">
        <text>S-ubiquitinyl-[E2 ubiquitin-conjugating enzyme]-L-cysteine + [acceptor protein]-L-lysine = [E2 ubiquitin-conjugating enzyme]-L-cysteine + N(6)-ubiquitinyl-[acceptor protein]-L-lysine.</text>
        <dbReference type="EC" id="2.3.2.27"/>
    </reaction>
</comment>
<evidence type="ECO:0000256" key="10">
    <source>
        <dbReference type="ARBA" id="ARBA00022833"/>
    </source>
</evidence>
<keyword evidence="6" id="KW-0808">Transferase</keyword>
<evidence type="ECO:0000256" key="14">
    <source>
        <dbReference type="PROSITE-ProRule" id="PRU00175"/>
    </source>
</evidence>
<dbReference type="CDD" id="cd16544">
    <property type="entry name" value="RING-HC_RNF138"/>
    <property type="match status" value="1"/>
</dbReference>
<dbReference type="PANTHER" id="PTHR46016">
    <property type="entry name" value="ZINC FINGER, RING/FYVE/PHD-TYPE"/>
    <property type="match status" value="1"/>
</dbReference>
<evidence type="ECO:0000256" key="11">
    <source>
        <dbReference type="ARBA" id="ARBA00039320"/>
    </source>
</evidence>
<dbReference type="PANTHER" id="PTHR46016:SF4">
    <property type="entry name" value="E3 UBIQUITIN-PROTEIN LIGASE RNF166"/>
    <property type="match status" value="1"/>
</dbReference>
<comment type="pathway">
    <text evidence="3">Protein modification; protein ubiquitination.</text>
</comment>
<dbReference type="GO" id="GO:0061630">
    <property type="term" value="F:ubiquitin protein ligase activity"/>
    <property type="evidence" value="ECO:0007669"/>
    <property type="project" value="UniProtKB-EC"/>
</dbReference>
<evidence type="ECO:0000256" key="8">
    <source>
        <dbReference type="ARBA" id="ARBA00022771"/>
    </source>
</evidence>
<keyword evidence="17" id="KW-1185">Reference proteome</keyword>
<evidence type="ECO:0000313" key="16">
    <source>
        <dbReference type="EMBL" id="KAK1797312.1"/>
    </source>
</evidence>
<evidence type="ECO:0000256" key="13">
    <source>
        <dbReference type="ARBA" id="ARBA00041621"/>
    </source>
</evidence>
<dbReference type="AlphaFoldDB" id="A0AAD9DZV1"/>
<dbReference type="Pfam" id="PF18574">
    <property type="entry name" value="zf_C2HC_14"/>
    <property type="match status" value="1"/>
</dbReference>
<evidence type="ECO:0000256" key="1">
    <source>
        <dbReference type="ARBA" id="ARBA00000900"/>
    </source>
</evidence>
<feature type="domain" description="RING-type" evidence="15">
    <location>
        <begin position="18"/>
        <end position="58"/>
    </location>
</feature>
<dbReference type="GO" id="GO:0000209">
    <property type="term" value="P:protein polyubiquitination"/>
    <property type="evidence" value="ECO:0007669"/>
    <property type="project" value="TreeGrafter"/>
</dbReference>
<evidence type="ECO:0000256" key="12">
    <source>
        <dbReference type="ARBA" id="ARBA00041350"/>
    </source>
</evidence>
<evidence type="ECO:0000256" key="6">
    <source>
        <dbReference type="ARBA" id="ARBA00022679"/>
    </source>
</evidence>
<evidence type="ECO:0000256" key="9">
    <source>
        <dbReference type="ARBA" id="ARBA00022786"/>
    </source>
</evidence>
<dbReference type="InterPro" id="IPR008598">
    <property type="entry name" value="Di19_Zn-bd"/>
</dbReference>
<dbReference type="SMART" id="SM00184">
    <property type="entry name" value="RING"/>
    <property type="match status" value="1"/>
</dbReference>
<dbReference type="Gene3D" id="3.30.40.10">
    <property type="entry name" value="Zinc/RING finger domain, C3HC4 (zinc finger)"/>
    <property type="match status" value="1"/>
</dbReference>
<reference evidence="16" key="1">
    <citation type="submission" date="2023-03" db="EMBL/GenBank/DDBJ databases">
        <title>Electrophorus voltai genome.</title>
        <authorList>
            <person name="Bian C."/>
        </authorList>
    </citation>
    <scope>NUCLEOTIDE SEQUENCE</scope>
    <source>
        <strain evidence="16">CB-2022</strain>
        <tissue evidence="16">Muscle</tissue>
    </source>
</reference>
<dbReference type="Proteomes" id="UP001239994">
    <property type="component" value="Unassembled WGS sequence"/>
</dbReference>
<dbReference type="InterPro" id="IPR051438">
    <property type="entry name" value="RNF_E3_ubiq-protein_ligase"/>
</dbReference>